<dbReference type="PANTHER" id="PTHR39203">
    <property type="entry name" value="CYTOPLASMIC PROTEIN-RELATED"/>
    <property type="match status" value="1"/>
</dbReference>
<proteinExistence type="predicted"/>
<dbReference type="Proteomes" id="UP000254707">
    <property type="component" value="Unassembled WGS sequence"/>
</dbReference>
<dbReference type="SMART" id="SM01022">
    <property type="entry name" value="ASCH"/>
    <property type="match status" value="1"/>
</dbReference>
<feature type="domain" description="ASCH" evidence="1">
    <location>
        <begin position="27"/>
        <end position="147"/>
    </location>
</feature>
<dbReference type="CDD" id="cd06553">
    <property type="entry name" value="ASCH_Ef3133_like"/>
    <property type="match status" value="1"/>
</dbReference>
<reference evidence="2 3" key="1">
    <citation type="submission" date="2018-06" db="EMBL/GenBank/DDBJ databases">
        <authorList>
            <consortium name="Pathogen Informatics"/>
            <person name="Doyle S."/>
        </authorList>
    </citation>
    <scope>NUCLEOTIDE SEQUENCE [LARGE SCALE GENOMIC DNA]</scope>
    <source>
        <strain evidence="2 3">NCTC7688</strain>
    </source>
</reference>
<dbReference type="InterPro" id="IPR007374">
    <property type="entry name" value="ASCH_domain"/>
</dbReference>
<sequence length="148" mass="17188">MALTVEQYWRKFIEAFPKYKGVQFEAWSFGVDEDELANLVKQGEKTATTSGYETYKVEGEPLPEVGDVSVVLNEKGHPQCVIETTRVYQTPFNEVTEHHAFLEGEGDKSLTYWREAHTAFFKPYYESLEIDFNETSMMVCEEFKLLYV</sequence>
<dbReference type="Pfam" id="PF04266">
    <property type="entry name" value="ASCH"/>
    <property type="match status" value="1"/>
</dbReference>
<dbReference type="Gene3D" id="3.10.400.10">
    <property type="entry name" value="Sulfate adenylyltransferase"/>
    <property type="match status" value="1"/>
</dbReference>
<evidence type="ECO:0000313" key="2">
    <source>
        <dbReference type="EMBL" id="SUM84309.1"/>
    </source>
</evidence>
<dbReference type="PIRSF" id="PIRSF021320">
    <property type="entry name" value="DUF984"/>
    <property type="match status" value="1"/>
</dbReference>
<gene>
    <name evidence="2" type="ORF">NCTC7688_02416</name>
</gene>
<dbReference type="RefSeq" id="WP_002484081.1">
    <property type="nucleotide sequence ID" value="NZ_CAXOKG010000005.1"/>
</dbReference>
<dbReference type="AlphaFoldDB" id="A0A380HQP7"/>
<name>A0A380HQP7_STASA</name>
<protein>
    <submittedName>
        <fullName evidence="2">ASCH domain</fullName>
    </submittedName>
</protein>
<organism evidence="2 3">
    <name type="scientific">Staphylococcus saprophyticus</name>
    <dbReference type="NCBI Taxonomy" id="29385"/>
    <lineage>
        <taxon>Bacteria</taxon>
        <taxon>Bacillati</taxon>
        <taxon>Bacillota</taxon>
        <taxon>Bacilli</taxon>
        <taxon>Bacillales</taxon>
        <taxon>Staphylococcaceae</taxon>
        <taxon>Staphylococcus</taxon>
    </lineage>
</organism>
<dbReference type="SUPFAM" id="SSF88697">
    <property type="entry name" value="PUA domain-like"/>
    <property type="match status" value="1"/>
</dbReference>
<evidence type="ECO:0000259" key="1">
    <source>
        <dbReference type="SMART" id="SM01022"/>
    </source>
</evidence>
<accession>A0A380HQP7</accession>
<evidence type="ECO:0000313" key="3">
    <source>
        <dbReference type="Proteomes" id="UP000254707"/>
    </source>
</evidence>
<dbReference type="PANTHER" id="PTHR39203:SF1">
    <property type="entry name" value="CYTOPLASMIC PROTEIN"/>
    <property type="match status" value="1"/>
</dbReference>
<dbReference type="EMBL" id="UHED01000001">
    <property type="protein sequence ID" value="SUM84309.1"/>
    <property type="molecule type" value="Genomic_DNA"/>
</dbReference>
<dbReference type="InterPro" id="IPR009326">
    <property type="entry name" value="DUF984"/>
</dbReference>
<dbReference type="InterPro" id="IPR015947">
    <property type="entry name" value="PUA-like_sf"/>
</dbReference>